<dbReference type="KEGG" id="mmes:MMSR116_06525"/>
<reference evidence="2 3" key="1">
    <citation type="journal article" date="2012" name="Genet. Mol. Biol.">
        <title>Analysis of 16S rRNA and mxaF genes revealing insights into Methylobacterium niche-specific plant association.</title>
        <authorList>
            <person name="Dourado M.N."/>
            <person name="Andreote F.D."/>
            <person name="Dini-Andreote F."/>
            <person name="Conti R."/>
            <person name="Araujo J.M."/>
            <person name="Araujo W.L."/>
        </authorList>
    </citation>
    <scope>NUCLEOTIDE SEQUENCE [LARGE SCALE GENOMIC DNA]</scope>
    <source>
        <strain evidence="2 3">SR1.6/6</strain>
    </source>
</reference>
<keyword evidence="1" id="KW-1133">Transmembrane helix</keyword>
<keyword evidence="1" id="KW-0472">Membrane</keyword>
<protein>
    <submittedName>
        <fullName evidence="2">Uncharacterized protein</fullName>
    </submittedName>
</protein>
<gene>
    <name evidence="2" type="ORF">MMSR116_06525</name>
</gene>
<feature type="transmembrane region" description="Helical" evidence="1">
    <location>
        <begin position="67"/>
        <end position="89"/>
    </location>
</feature>
<dbReference type="EMBL" id="CP043538">
    <property type="protein sequence ID" value="QGY01596.1"/>
    <property type="molecule type" value="Genomic_DNA"/>
</dbReference>
<feature type="transmembrane region" description="Helical" evidence="1">
    <location>
        <begin position="187"/>
        <end position="205"/>
    </location>
</feature>
<organism evidence="2 3">
    <name type="scientific">Methylobacterium mesophilicum SR1.6/6</name>
    <dbReference type="NCBI Taxonomy" id="908290"/>
    <lineage>
        <taxon>Bacteria</taxon>
        <taxon>Pseudomonadati</taxon>
        <taxon>Pseudomonadota</taxon>
        <taxon>Alphaproteobacteria</taxon>
        <taxon>Hyphomicrobiales</taxon>
        <taxon>Methylobacteriaceae</taxon>
        <taxon>Methylobacterium</taxon>
    </lineage>
</organism>
<evidence type="ECO:0000256" key="1">
    <source>
        <dbReference type="SAM" id="Phobius"/>
    </source>
</evidence>
<feature type="transmembrane region" description="Helical" evidence="1">
    <location>
        <begin position="6"/>
        <end position="24"/>
    </location>
</feature>
<feature type="transmembrane region" description="Helical" evidence="1">
    <location>
        <begin position="31"/>
        <end position="55"/>
    </location>
</feature>
<dbReference type="RefSeq" id="WP_010683342.1">
    <property type="nucleotide sequence ID" value="NZ_CP043538.1"/>
</dbReference>
<keyword evidence="1" id="KW-0812">Transmembrane</keyword>
<sequence>MCFSPEVDFIASGVIALIGVATLAHVQQPRAVLFAATPIFFALHQFTEGFIWLGLEGQIRPEAQGHLVFLYMLYAQGILPLLMPLAVLLMEPPGRRRWLIAGLTLLGAALAAFVFRGLIVYPSTACIERHSIHYDNPGTALSGVAVLYVLATCGALILSSHRVVRWFGSLNFVGVIATLIAKGYAFTSVWCLYAAIASLILFWQFRARRINVSEPNASLVARATG</sequence>
<dbReference type="AlphaFoldDB" id="A0A6B9FIJ9"/>
<dbReference type="OrthoDB" id="8441457at2"/>
<evidence type="ECO:0000313" key="3">
    <source>
        <dbReference type="Proteomes" id="UP000012488"/>
    </source>
</evidence>
<accession>A0A6B9FIJ9</accession>
<reference evidence="2 3" key="2">
    <citation type="journal article" date="2013" name="Genome Announc.">
        <title>Draft Genome Sequence of Methylobacterium mesophilicum Strain SR1.6/6, Isolated from Citrus sinensis.</title>
        <authorList>
            <person name="Marinho Almeida D."/>
            <person name="Dini-Andreote F."/>
            <person name="Camargo Neves A.A."/>
            <person name="Juca Ramos R.T."/>
            <person name="Andreote F.D."/>
            <person name="Carneiro A.R."/>
            <person name="Oliveira de Souza Lima A."/>
            <person name="Caracciolo Gomes de Sa P.H."/>
            <person name="Ribeiro Barbosa M.S."/>
            <person name="Araujo W.L."/>
            <person name="Silva A."/>
        </authorList>
    </citation>
    <scope>NUCLEOTIDE SEQUENCE [LARGE SCALE GENOMIC DNA]</scope>
    <source>
        <strain evidence="2 3">SR1.6/6</strain>
    </source>
</reference>
<dbReference type="InterPro" id="IPR046737">
    <property type="entry name" value="DUF6629"/>
</dbReference>
<feature type="transmembrane region" description="Helical" evidence="1">
    <location>
        <begin position="139"/>
        <end position="158"/>
    </location>
</feature>
<dbReference type="Pfam" id="PF20334">
    <property type="entry name" value="DUF6629"/>
    <property type="match status" value="1"/>
</dbReference>
<feature type="transmembrane region" description="Helical" evidence="1">
    <location>
        <begin position="98"/>
        <end position="119"/>
    </location>
</feature>
<dbReference type="Proteomes" id="UP000012488">
    <property type="component" value="Chromosome"/>
</dbReference>
<name>A0A6B9FIJ9_9HYPH</name>
<evidence type="ECO:0000313" key="2">
    <source>
        <dbReference type="EMBL" id="QGY01596.1"/>
    </source>
</evidence>
<proteinExistence type="predicted"/>